<reference evidence="2 3" key="1">
    <citation type="submission" date="2016-12" db="EMBL/GenBank/DDBJ databases">
        <title>The genomes of Aspergillus section Nigri reveals drivers in fungal speciation.</title>
        <authorList>
            <consortium name="DOE Joint Genome Institute"/>
            <person name="Vesth T.C."/>
            <person name="Nybo J."/>
            <person name="Theobald S."/>
            <person name="Brandl J."/>
            <person name="Frisvad J.C."/>
            <person name="Nielsen K.F."/>
            <person name="Lyhne E.K."/>
            <person name="Kogle M.E."/>
            <person name="Kuo A."/>
            <person name="Riley R."/>
            <person name="Clum A."/>
            <person name="Nolan M."/>
            <person name="Lipzen A."/>
            <person name="Salamov A."/>
            <person name="Henrissat B."/>
            <person name="Wiebenga A."/>
            <person name="De Vries R.P."/>
            <person name="Grigoriev I.V."/>
            <person name="Mortensen U.H."/>
            <person name="Andersen M.R."/>
            <person name="Baker S.E."/>
        </authorList>
    </citation>
    <scope>NUCLEOTIDE SEQUENCE [LARGE SCALE GENOMIC DNA]</scope>
    <source>
        <strain evidence="2 3">JOP 1030-1</strain>
    </source>
</reference>
<evidence type="ECO:0000313" key="2">
    <source>
        <dbReference type="EMBL" id="PYH40134.1"/>
    </source>
</evidence>
<keyword evidence="3" id="KW-1185">Reference proteome</keyword>
<proteinExistence type="predicted"/>
<gene>
    <name evidence="2" type="ORF">BP01DRAFT_232766</name>
</gene>
<sequence>MANRPRSSPASLCSESHRLPAHRMMIRPPNQPLGVTRSGLSRCQFSQSSRADHTALFTGGERNITSEGEGAPKASLNTGDRTHRPIRRTDYRLFDPLSIEYLLGTTSHLYPVTSNCAPSAVVKTCTLHLPGTNHKPDSTEYLTYQYLDFDLKHIPSYFTEYSLLRFSTCFGPIMTGSGLSDETRYRNGAQAS</sequence>
<dbReference type="EMBL" id="KZ821300">
    <property type="protein sequence ID" value="PYH40134.1"/>
    <property type="molecule type" value="Genomic_DNA"/>
</dbReference>
<dbReference type="AlphaFoldDB" id="A0A318Z178"/>
<dbReference type="RefSeq" id="XP_025426116.1">
    <property type="nucleotide sequence ID" value="XM_025571219.1"/>
</dbReference>
<evidence type="ECO:0000313" key="3">
    <source>
        <dbReference type="Proteomes" id="UP000248349"/>
    </source>
</evidence>
<feature type="region of interest" description="Disordered" evidence="1">
    <location>
        <begin position="58"/>
        <end position="82"/>
    </location>
</feature>
<accession>A0A318Z178</accession>
<evidence type="ECO:0000256" key="1">
    <source>
        <dbReference type="SAM" id="MobiDB-lite"/>
    </source>
</evidence>
<dbReference type="Proteomes" id="UP000248349">
    <property type="component" value="Unassembled WGS sequence"/>
</dbReference>
<dbReference type="GeneID" id="37072447"/>
<organism evidence="2 3">
    <name type="scientific">Aspergillus saccharolyticus JOP 1030-1</name>
    <dbReference type="NCBI Taxonomy" id="1450539"/>
    <lineage>
        <taxon>Eukaryota</taxon>
        <taxon>Fungi</taxon>
        <taxon>Dikarya</taxon>
        <taxon>Ascomycota</taxon>
        <taxon>Pezizomycotina</taxon>
        <taxon>Eurotiomycetes</taxon>
        <taxon>Eurotiomycetidae</taxon>
        <taxon>Eurotiales</taxon>
        <taxon>Aspergillaceae</taxon>
        <taxon>Aspergillus</taxon>
        <taxon>Aspergillus subgen. Circumdati</taxon>
    </lineage>
</organism>
<protein>
    <submittedName>
        <fullName evidence="2">Uncharacterized protein</fullName>
    </submittedName>
</protein>
<name>A0A318Z178_9EURO</name>